<dbReference type="EMBL" id="JAVALS010000001">
    <property type="protein sequence ID" value="MDP5225710.1"/>
    <property type="molecule type" value="Genomic_DNA"/>
</dbReference>
<feature type="transmembrane region" description="Helical" evidence="1">
    <location>
        <begin position="163"/>
        <end position="181"/>
    </location>
</feature>
<dbReference type="GO" id="GO:0016491">
    <property type="term" value="F:oxidoreductase activity"/>
    <property type="evidence" value="ECO:0007669"/>
    <property type="project" value="UniProtKB-KW"/>
</dbReference>
<dbReference type="InterPro" id="IPR012171">
    <property type="entry name" value="Fatty_acid_desaturase"/>
</dbReference>
<keyword evidence="1" id="KW-0812">Transmembrane</keyword>
<protein>
    <submittedName>
        <fullName evidence="3">Acyl-CoA desaturase</fullName>
        <ecNumber evidence="3">1.14.19.-</ecNumber>
    </submittedName>
</protein>
<evidence type="ECO:0000313" key="4">
    <source>
        <dbReference type="Proteomes" id="UP001232725"/>
    </source>
</evidence>
<keyword evidence="4" id="KW-1185">Reference proteome</keyword>
<dbReference type="PANTHER" id="PTHR19353">
    <property type="entry name" value="FATTY ACID DESATURASE 2"/>
    <property type="match status" value="1"/>
</dbReference>
<dbReference type="RefSeq" id="WP_305994752.1">
    <property type="nucleotide sequence ID" value="NZ_JAVALS010000001.1"/>
</dbReference>
<feature type="transmembrane region" description="Helical" evidence="1">
    <location>
        <begin position="201"/>
        <end position="229"/>
    </location>
</feature>
<dbReference type="InterPro" id="IPR005804">
    <property type="entry name" value="FA_desaturase_dom"/>
</dbReference>
<sequence>MKNDLAQRPAQPNPVVNSFVELQRQVKGAGLLGRRRRFYLTLFSILLLAWGGAWTGFGLLGHSGFQLLVAVGLGILMTQFGFLAHEAAHRQVFSSWGANDWFARLVATGLSGISYAMWQQKHTRHHANPNMIGKDPDIRPGFVAFHDEAAAKRPRRLHFIAKIQGYLLFLLLPFLGFSLQVDSYRHLLSKGKVDRRALELVILTARIAVVPVLGFIFLPPALAIGFVLIQQAVFGFYMGATFAPNHKGMKVFAENERADFLTRQVRSSRNISGGPFMDFLMGGLNYQIEHHLFPSMPRPALRKAAAFVRNSCREQDIPYTSASLLRSYGIVIRYLNAVGHGQGSVFSCPLAQELRQPLVRP</sequence>
<feature type="domain" description="Fatty acid desaturase" evidence="2">
    <location>
        <begin position="68"/>
        <end position="321"/>
    </location>
</feature>
<dbReference type="PIRSF" id="PIRSF015921">
    <property type="entry name" value="FA_sphinglp_des"/>
    <property type="match status" value="1"/>
</dbReference>
<evidence type="ECO:0000259" key="2">
    <source>
        <dbReference type="Pfam" id="PF00487"/>
    </source>
</evidence>
<evidence type="ECO:0000313" key="3">
    <source>
        <dbReference type="EMBL" id="MDP5225710.1"/>
    </source>
</evidence>
<feature type="transmembrane region" description="Helical" evidence="1">
    <location>
        <begin position="38"/>
        <end position="59"/>
    </location>
</feature>
<comment type="caution">
    <text evidence="3">The sequence shown here is derived from an EMBL/GenBank/DDBJ whole genome shotgun (WGS) entry which is preliminary data.</text>
</comment>
<dbReference type="CDD" id="cd03506">
    <property type="entry name" value="Delta6-FADS-like"/>
    <property type="match status" value="1"/>
</dbReference>
<proteinExistence type="predicted"/>
<dbReference type="PANTHER" id="PTHR19353:SF19">
    <property type="entry name" value="DELTA(5) FATTY ACID DESATURASE C-RELATED"/>
    <property type="match status" value="1"/>
</dbReference>
<keyword evidence="3" id="KW-0560">Oxidoreductase</keyword>
<dbReference type="Pfam" id="PF00487">
    <property type="entry name" value="FA_desaturase"/>
    <property type="match status" value="1"/>
</dbReference>
<evidence type="ECO:0000256" key="1">
    <source>
        <dbReference type="SAM" id="Phobius"/>
    </source>
</evidence>
<feature type="transmembrane region" description="Helical" evidence="1">
    <location>
        <begin position="65"/>
        <end position="84"/>
    </location>
</feature>
<name>A0ABT9IKR4_9MICC</name>
<dbReference type="Proteomes" id="UP001232725">
    <property type="component" value="Unassembled WGS sequence"/>
</dbReference>
<reference evidence="3 4" key="1">
    <citation type="submission" date="2023-08" db="EMBL/GenBank/DDBJ databases">
        <title>Arthrobacter horti sp. nov., isolated from forest soil.</title>
        <authorList>
            <person name="Park M."/>
        </authorList>
    </citation>
    <scope>NUCLEOTIDE SEQUENCE [LARGE SCALE GENOMIC DNA]</scope>
    <source>
        <strain evidence="3 4">YJM1</strain>
    </source>
</reference>
<accession>A0ABT9IKR4</accession>
<dbReference type="EC" id="1.14.19.-" evidence="3"/>
<organism evidence="3 4">
    <name type="scientific">Arthrobacter horti</name>
    <dbReference type="NCBI Taxonomy" id="3068273"/>
    <lineage>
        <taxon>Bacteria</taxon>
        <taxon>Bacillati</taxon>
        <taxon>Actinomycetota</taxon>
        <taxon>Actinomycetes</taxon>
        <taxon>Micrococcales</taxon>
        <taxon>Micrococcaceae</taxon>
        <taxon>Arthrobacter</taxon>
    </lineage>
</organism>
<keyword evidence="1" id="KW-0472">Membrane</keyword>
<keyword evidence="1" id="KW-1133">Transmembrane helix</keyword>
<gene>
    <name evidence="3" type="ORF">Q9R02_00890</name>
</gene>